<evidence type="ECO:0000313" key="5">
    <source>
        <dbReference type="Proteomes" id="UP001408594"/>
    </source>
</evidence>
<evidence type="ECO:0000256" key="3">
    <source>
        <dbReference type="PROSITE-ProRule" id="PRU00023"/>
    </source>
</evidence>
<dbReference type="InterPro" id="IPR036770">
    <property type="entry name" value="Ankyrin_rpt-contain_sf"/>
</dbReference>
<dbReference type="PANTHER" id="PTHR24198">
    <property type="entry name" value="ANKYRIN REPEAT AND PROTEIN KINASE DOMAIN-CONTAINING PROTEIN"/>
    <property type="match status" value="1"/>
</dbReference>
<dbReference type="PROSITE" id="PS50297">
    <property type="entry name" value="ANK_REP_REGION"/>
    <property type="match status" value="2"/>
</dbReference>
<comment type="caution">
    <text evidence="4">The sequence shown here is derived from an EMBL/GenBank/DDBJ whole genome shotgun (WGS) entry which is preliminary data.</text>
</comment>
<feature type="repeat" description="ANK" evidence="3">
    <location>
        <begin position="72"/>
        <end position="104"/>
    </location>
</feature>
<keyword evidence="5" id="KW-1185">Reference proteome</keyword>
<dbReference type="EMBL" id="BAABRT010000019">
    <property type="protein sequence ID" value="GAA5525734.1"/>
    <property type="molecule type" value="Genomic_DNA"/>
</dbReference>
<dbReference type="InterPro" id="IPR002110">
    <property type="entry name" value="Ankyrin_rpt"/>
</dbReference>
<gene>
    <name evidence="4" type="ORF">Maes01_02306</name>
</gene>
<dbReference type="PRINTS" id="PR01415">
    <property type="entry name" value="ANKYRIN"/>
</dbReference>
<evidence type="ECO:0000313" key="4">
    <source>
        <dbReference type="EMBL" id="GAA5525734.1"/>
    </source>
</evidence>
<dbReference type="PANTHER" id="PTHR24198:SF165">
    <property type="entry name" value="ANKYRIN REPEAT-CONTAINING PROTEIN-RELATED"/>
    <property type="match status" value="1"/>
</dbReference>
<reference evidence="4 5" key="1">
    <citation type="submission" date="2024-02" db="EMBL/GenBank/DDBJ databases">
        <title>Microbulbifer aestuariivivens NBRC 112533.</title>
        <authorList>
            <person name="Ichikawa N."/>
            <person name="Katano-Makiyama Y."/>
            <person name="Hidaka K."/>
        </authorList>
    </citation>
    <scope>NUCLEOTIDE SEQUENCE [LARGE SCALE GENOMIC DNA]</scope>
    <source>
        <strain evidence="4 5">NBRC 112533</strain>
    </source>
</reference>
<dbReference type="Gene3D" id="1.25.40.20">
    <property type="entry name" value="Ankyrin repeat-containing domain"/>
    <property type="match status" value="1"/>
</dbReference>
<keyword evidence="1" id="KW-0677">Repeat</keyword>
<dbReference type="SMART" id="SM00248">
    <property type="entry name" value="ANK"/>
    <property type="match status" value="3"/>
</dbReference>
<name>A0ABP9WRJ4_9GAMM</name>
<protein>
    <recommendedName>
        <fullName evidence="6">Ankyrin repeat domain-containing protein</fullName>
    </recommendedName>
</protein>
<dbReference type="Pfam" id="PF00023">
    <property type="entry name" value="Ank"/>
    <property type="match status" value="1"/>
</dbReference>
<dbReference type="Pfam" id="PF12796">
    <property type="entry name" value="Ank_2"/>
    <property type="match status" value="1"/>
</dbReference>
<proteinExistence type="predicted"/>
<dbReference type="PROSITE" id="PS50088">
    <property type="entry name" value="ANK_REPEAT"/>
    <property type="match status" value="3"/>
</dbReference>
<evidence type="ECO:0008006" key="6">
    <source>
        <dbReference type="Google" id="ProtNLM"/>
    </source>
</evidence>
<organism evidence="4 5">
    <name type="scientific">Microbulbifer aestuariivivens</name>
    <dbReference type="NCBI Taxonomy" id="1908308"/>
    <lineage>
        <taxon>Bacteria</taxon>
        <taxon>Pseudomonadati</taxon>
        <taxon>Pseudomonadota</taxon>
        <taxon>Gammaproteobacteria</taxon>
        <taxon>Cellvibrionales</taxon>
        <taxon>Microbulbiferaceae</taxon>
        <taxon>Microbulbifer</taxon>
    </lineage>
</organism>
<feature type="repeat" description="ANK" evidence="3">
    <location>
        <begin position="43"/>
        <end position="70"/>
    </location>
</feature>
<dbReference type="RefSeq" id="WP_345551675.1">
    <property type="nucleotide sequence ID" value="NZ_BAABRT010000019.1"/>
</dbReference>
<dbReference type="Proteomes" id="UP001408594">
    <property type="component" value="Unassembled WGS sequence"/>
</dbReference>
<evidence type="ECO:0000256" key="2">
    <source>
        <dbReference type="ARBA" id="ARBA00023043"/>
    </source>
</evidence>
<feature type="repeat" description="ANK" evidence="3">
    <location>
        <begin position="104"/>
        <end position="136"/>
    </location>
</feature>
<evidence type="ECO:0000256" key="1">
    <source>
        <dbReference type="ARBA" id="ARBA00022737"/>
    </source>
</evidence>
<dbReference type="SUPFAM" id="SSF48403">
    <property type="entry name" value="Ankyrin repeat"/>
    <property type="match status" value="1"/>
</dbReference>
<keyword evidence="2 3" id="KW-0040">ANK repeat</keyword>
<sequence>MNEKYTPKDVYEAVRAGNLELAKTIFDSDSSLINLVTPLGSWLHVATQYGHKALVEFLIEKGLDINVKGGPSGVTPLNTAAHEGNLELLEFFLERNAEIDISEPDRNPLFAAIHAGHIDIAEKLLDFGIDVEVKYTGQTMKDMDALAYCHEWGRTDIAKLIESYK</sequence>
<accession>A0ABP9WRJ4</accession>